<keyword evidence="2" id="KW-0812">Transmembrane</keyword>
<comment type="caution">
    <text evidence="3">The sequence shown here is derived from an EMBL/GenBank/DDBJ whole genome shotgun (WGS) entry which is preliminary data.</text>
</comment>
<feature type="compositionally biased region" description="Polar residues" evidence="1">
    <location>
        <begin position="148"/>
        <end position="157"/>
    </location>
</feature>
<dbReference type="AlphaFoldDB" id="A0A7D9DNG6"/>
<proteinExistence type="predicted"/>
<dbReference type="OrthoDB" id="5980952at2759"/>
<sequence>MDSVQLLFLNGQDIKKRTAFGVMVLNIFNAALVLTFSLLVYEYCQDAVLNYWADSRLRSRVYNSYRKRFVSLEDAESHFGLSICDSLAELVIDNRKDHSTKTRKPANIESETYNETASQCELSQAEPELPEPKTPEPKTPQPADIAQSLPTLESTKPGTDEPVFPMDRMPFGLVEYQIEFFSCTHIKQIKMPADFLQWHESMCAEFPTRFNRLFRGPMWSGVDKEHHGYPIKAKVNVACIGTQAVATKTASSNFSTEPIIQVQALKEMKAAYPSGRFWIKGDGCDIKPALQQSVRGVWNGDTDLGDGVLQALRTDYELRMKTFKNLASPQENIEQVKVDLENVTVNLETDKQFLVQGMMKAQKNYTDKSRKPNPSKKVLMELSWERVEYSDLLQQCQSLLSYVKTLEVSVGQSSQVLHVQKSMCDKKTDWENYLRNLFVKRRQPAATHVFIFLLSDECRNKKPYCLPIQYVPYHSLKDQTVRELTDKIRKEMDNLGI</sequence>
<keyword evidence="2" id="KW-1133">Transmembrane helix</keyword>
<evidence type="ECO:0000313" key="4">
    <source>
        <dbReference type="Proteomes" id="UP001152795"/>
    </source>
</evidence>
<reference evidence="3" key="1">
    <citation type="submission" date="2020-04" db="EMBL/GenBank/DDBJ databases">
        <authorList>
            <person name="Alioto T."/>
            <person name="Alioto T."/>
            <person name="Gomez Garrido J."/>
        </authorList>
    </citation>
    <scope>NUCLEOTIDE SEQUENCE</scope>
    <source>
        <strain evidence="3">A484AB</strain>
    </source>
</reference>
<accession>A0A7D9DNG6</accession>
<feature type="region of interest" description="Disordered" evidence="1">
    <location>
        <begin position="98"/>
        <end position="162"/>
    </location>
</feature>
<dbReference type="Proteomes" id="UP001152795">
    <property type="component" value="Unassembled WGS sequence"/>
</dbReference>
<gene>
    <name evidence="3" type="ORF">PACLA_8A069948</name>
</gene>
<feature type="compositionally biased region" description="Polar residues" evidence="1">
    <location>
        <begin position="109"/>
        <end position="122"/>
    </location>
</feature>
<name>A0A7D9DNG6_PARCT</name>
<keyword evidence="2" id="KW-0472">Membrane</keyword>
<feature type="transmembrane region" description="Helical" evidence="2">
    <location>
        <begin position="20"/>
        <end position="41"/>
    </location>
</feature>
<keyword evidence="4" id="KW-1185">Reference proteome</keyword>
<protein>
    <submittedName>
        <fullName evidence="3">Uncharacterized protein</fullName>
    </submittedName>
</protein>
<evidence type="ECO:0000256" key="1">
    <source>
        <dbReference type="SAM" id="MobiDB-lite"/>
    </source>
</evidence>
<organism evidence="3 4">
    <name type="scientific">Paramuricea clavata</name>
    <name type="common">Red gorgonian</name>
    <name type="synonym">Violescent sea-whip</name>
    <dbReference type="NCBI Taxonomy" id="317549"/>
    <lineage>
        <taxon>Eukaryota</taxon>
        <taxon>Metazoa</taxon>
        <taxon>Cnidaria</taxon>
        <taxon>Anthozoa</taxon>
        <taxon>Octocorallia</taxon>
        <taxon>Malacalcyonacea</taxon>
        <taxon>Plexauridae</taxon>
        <taxon>Paramuricea</taxon>
    </lineage>
</organism>
<evidence type="ECO:0000313" key="3">
    <source>
        <dbReference type="EMBL" id="CAB3990234.1"/>
    </source>
</evidence>
<evidence type="ECO:0000256" key="2">
    <source>
        <dbReference type="SAM" id="Phobius"/>
    </source>
</evidence>
<dbReference type="EMBL" id="CACRXK020001625">
    <property type="protein sequence ID" value="CAB3990234.1"/>
    <property type="molecule type" value="Genomic_DNA"/>
</dbReference>